<dbReference type="PROSITE" id="PS00760">
    <property type="entry name" value="SPASE_I_2"/>
    <property type="match status" value="1"/>
</dbReference>
<dbReference type="EMBL" id="JACXIY010000028">
    <property type="protein sequence ID" value="MBD2871248.1"/>
    <property type="molecule type" value="Genomic_DNA"/>
</dbReference>
<dbReference type="InterPro" id="IPR019757">
    <property type="entry name" value="Pept_S26A_signal_pept_1_Lys-AS"/>
</dbReference>
<evidence type="ECO:0000256" key="3">
    <source>
        <dbReference type="ARBA" id="ARBA00009370"/>
    </source>
</evidence>
<dbReference type="PANTHER" id="PTHR43390">
    <property type="entry name" value="SIGNAL PEPTIDASE I"/>
    <property type="match status" value="1"/>
</dbReference>
<keyword evidence="6 8" id="KW-0378">Hydrolase</keyword>
<organism evidence="12 13">
    <name type="scientific">Paenibacillus arenilitoris</name>
    <dbReference type="NCBI Taxonomy" id="2772299"/>
    <lineage>
        <taxon>Bacteria</taxon>
        <taxon>Bacillati</taxon>
        <taxon>Bacillota</taxon>
        <taxon>Bacilli</taxon>
        <taxon>Bacillales</taxon>
        <taxon>Paenibacillaceae</taxon>
        <taxon>Paenibacillus</taxon>
    </lineage>
</organism>
<feature type="active site" evidence="7">
    <location>
        <position position="72"/>
    </location>
</feature>
<dbReference type="GO" id="GO:0004252">
    <property type="term" value="F:serine-type endopeptidase activity"/>
    <property type="evidence" value="ECO:0007669"/>
    <property type="project" value="InterPro"/>
</dbReference>
<sequence length="209" mass="23895">MAETRGRGGELSLLEQDREPGTERSSSAAPSRTVPEWRKELYDWLKTLVIAFAVVMALHYFVFNLSTVEGHSMEPTLTDDEWLFVNKFVYLAGEPKLGDIVILTEPNATGKKRKFLVKRVVGLPGDRIEIYNQRLYRNGELMDEPYTDSLIEDSSYGPEVIGEGHYFVMGDNRRSRASMDSRSFRAVPANLIRGRADFILWPYKEIRAL</sequence>
<dbReference type="GO" id="GO:0009003">
    <property type="term" value="F:signal peptidase activity"/>
    <property type="evidence" value="ECO:0007669"/>
    <property type="project" value="UniProtKB-EC"/>
</dbReference>
<evidence type="ECO:0000256" key="2">
    <source>
        <dbReference type="ARBA" id="ARBA00004401"/>
    </source>
</evidence>
<evidence type="ECO:0000256" key="5">
    <source>
        <dbReference type="ARBA" id="ARBA00022670"/>
    </source>
</evidence>
<comment type="caution">
    <text evidence="12">The sequence shown here is derived from an EMBL/GenBank/DDBJ whole genome shotgun (WGS) entry which is preliminary data.</text>
</comment>
<evidence type="ECO:0000313" key="13">
    <source>
        <dbReference type="Proteomes" id="UP000632125"/>
    </source>
</evidence>
<evidence type="ECO:0000259" key="11">
    <source>
        <dbReference type="Pfam" id="PF10502"/>
    </source>
</evidence>
<name>A0A927H826_9BACL</name>
<reference evidence="12" key="1">
    <citation type="submission" date="2020-09" db="EMBL/GenBank/DDBJ databases">
        <title>A novel bacterium of genus Paenibacillus, isolated from South China Sea.</title>
        <authorList>
            <person name="Huang H."/>
            <person name="Mo K."/>
            <person name="Hu Y."/>
        </authorList>
    </citation>
    <scope>NUCLEOTIDE SEQUENCE</scope>
    <source>
        <strain evidence="12">IB182493</strain>
    </source>
</reference>
<evidence type="ECO:0000256" key="10">
    <source>
        <dbReference type="SAM" id="MobiDB-lite"/>
    </source>
</evidence>
<dbReference type="PRINTS" id="PR00727">
    <property type="entry name" value="LEADERPTASE"/>
</dbReference>
<gene>
    <name evidence="12" type="primary">lepB</name>
    <name evidence="12" type="ORF">IDH41_21915</name>
</gene>
<comment type="catalytic activity">
    <reaction evidence="1 8">
        <text>Cleavage of hydrophobic, N-terminal signal or leader sequences from secreted and periplasmic proteins.</text>
        <dbReference type="EC" id="3.4.21.89"/>
    </reaction>
</comment>
<dbReference type="Gene3D" id="2.10.109.10">
    <property type="entry name" value="Umud Fragment, subunit A"/>
    <property type="match status" value="1"/>
</dbReference>
<dbReference type="Pfam" id="PF10502">
    <property type="entry name" value="Peptidase_S26"/>
    <property type="match status" value="1"/>
</dbReference>
<evidence type="ECO:0000256" key="6">
    <source>
        <dbReference type="ARBA" id="ARBA00022801"/>
    </source>
</evidence>
<keyword evidence="5 8" id="KW-0645">Protease</keyword>
<comment type="subcellular location">
    <subcellularLocation>
        <location evidence="2">Cell membrane</location>
        <topology evidence="2">Single-pass type II membrane protein</topology>
    </subcellularLocation>
    <subcellularLocation>
        <location evidence="9">Membrane</location>
        <topology evidence="9">Single-pass type II membrane protein</topology>
    </subcellularLocation>
</comment>
<dbReference type="SUPFAM" id="SSF51306">
    <property type="entry name" value="LexA/Signal peptidase"/>
    <property type="match status" value="1"/>
</dbReference>
<evidence type="ECO:0000256" key="8">
    <source>
        <dbReference type="RuleBase" id="RU003993"/>
    </source>
</evidence>
<dbReference type="AlphaFoldDB" id="A0A927H826"/>
<evidence type="ECO:0000256" key="1">
    <source>
        <dbReference type="ARBA" id="ARBA00000677"/>
    </source>
</evidence>
<proteinExistence type="inferred from homology"/>
<dbReference type="Proteomes" id="UP000632125">
    <property type="component" value="Unassembled WGS sequence"/>
</dbReference>
<dbReference type="GO" id="GO:0005886">
    <property type="term" value="C:plasma membrane"/>
    <property type="evidence" value="ECO:0007669"/>
    <property type="project" value="UniProtKB-SubCell"/>
</dbReference>
<evidence type="ECO:0000256" key="7">
    <source>
        <dbReference type="PIRSR" id="PIRSR600223-1"/>
    </source>
</evidence>
<dbReference type="InterPro" id="IPR019533">
    <property type="entry name" value="Peptidase_S26"/>
</dbReference>
<keyword evidence="8" id="KW-0472">Membrane</keyword>
<keyword evidence="8" id="KW-0812">Transmembrane</keyword>
<dbReference type="CDD" id="cd06530">
    <property type="entry name" value="S26_SPase_I"/>
    <property type="match status" value="1"/>
</dbReference>
<protein>
    <recommendedName>
        <fullName evidence="4 8">Signal peptidase I</fullName>
        <ecNumber evidence="4 8">3.4.21.89</ecNumber>
    </recommendedName>
</protein>
<feature type="domain" description="Peptidase S26" evidence="11">
    <location>
        <begin position="42"/>
        <end position="201"/>
    </location>
</feature>
<dbReference type="PANTHER" id="PTHR43390:SF1">
    <property type="entry name" value="CHLOROPLAST PROCESSING PEPTIDASE"/>
    <property type="match status" value="1"/>
</dbReference>
<dbReference type="EC" id="3.4.21.89" evidence="4 8"/>
<dbReference type="GO" id="GO:0006465">
    <property type="term" value="P:signal peptide processing"/>
    <property type="evidence" value="ECO:0007669"/>
    <property type="project" value="InterPro"/>
</dbReference>
<feature type="active site" evidence="7">
    <location>
        <position position="118"/>
    </location>
</feature>
<dbReference type="InterPro" id="IPR036286">
    <property type="entry name" value="LexA/Signal_pep-like_sf"/>
</dbReference>
<dbReference type="PROSITE" id="PS00501">
    <property type="entry name" value="SPASE_I_1"/>
    <property type="match status" value="1"/>
</dbReference>
<comment type="similarity">
    <text evidence="3 9">Belongs to the peptidase S26 family.</text>
</comment>
<evidence type="ECO:0000313" key="12">
    <source>
        <dbReference type="EMBL" id="MBD2871248.1"/>
    </source>
</evidence>
<accession>A0A927H826</accession>
<feature type="transmembrane region" description="Helical" evidence="8">
    <location>
        <begin position="44"/>
        <end position="63"/>
    </location>
</feature>
<dbReference type="InterPro" id="IPR000223">
    <property type="entry name" value="Pept_S26A_signal_pept_1"/>
</dbReference>
<keyword evidence="8" id="KW-1133">Transmembrane helix</keyword>
<dbReference type="InterPro" id="IPR019756">
    <property type="entry name" value="Pept_S26A_signal_pept_1_Ser-AS"/>
</dbReference>
<evidence type="ECO:0000256" key="4">
    <source>
        <dbReference type="ARBA" id="ARBA00013208"/>
    </source>
</evidence>
<keyword evidence="13" id="KW-1185">Reference proteome</keyword>
<feature type="region of interest" description="Disordered" evidence="10">
    <location>
        <begin position="1"/>
        <end position="31"/>
    </location>
</feature>
<evidence type="ECO:0000256" key="9">
    <source>
        <dbReference type="RuleBase" id="RU362042"/>
    </source>
</evidence>
<dbReference type="NCBIfam" id="TIGR02227">
    <property type="entry name" value="sigpep_I_bact"/>
    <property type="match status" value="1"/>
</dbReference>